<dbReference type="AlphaFoldDB" id="A0A537L462"/>
<organism evidence="2 3">
    <name type="scientific">Candidatus Segetimicrobium genomatis</name>
    <dbReference type="NCBI Taxonomy" id="2569760"/>
    <lineage>
        <taxon>Bacteria</taxon>
        <taxon>Bacillati</taxon>
        <taxon>Candidatus Sysuimicrobiota</taxon>
        <taxon>Candidatus Sysuimicrobiia</taxon>
        <taxon>Candidatus Sysuimicrobiales</taxon>
        <taxon>Candidatus Segetimicrobiaceae</taxon>
        <taxon>Candidatus Segetimicrobium</taxon>
    </lineage>
</organism>
<dbReference type="EMBL" id="VBAJ01000294">
    <property type="protein sequence ID" value="TMJ02788.1"/>
    <property type="molecule type" value="Genomic_DNA"/>
</dbReference>
<evidence type="ECO:0000313" key="2">
    <source>
        <dbReference type="EMBL" id="TMJ02788.1"/>
    </source>
</evidence>
<sequence>MNRMFRRLALCLVVILAAASLDLASAMAASAKSVTVGDYIVRIVRAAGLEARVPAGAGAAAYLAFLVQTGAVSSSLARSLSLTAPITPQLALALTTAISPAIPAPSHLSGVYTSTVLLGARTDALGFADAPILRDPRDPLVAKCPSPAIVNGKPKPCGS</sequence>
<gene>
    <name evidence="2" type="ORF">E6G99_11915</name>
</gene>
<accession>A0A537L462</accession>
<keyword evidence="1" id="KW-0732">Signal</keyword>
<dbReference type="Proteomes" id="UP000318661">
    <property type="component" value="Unassembled WGS sequence"/>
</dbReference>
<name>A0A537L462_9BACT</name>
<feature type="chain" id="PRO_5022133332" evidence="1">
    <location>
        <begin position="32"/>
        <end position="159"/>
    </location>
</feature>
<evidence type="ECO:0000256" key="1">
    <source>
        <dbReference type="SAM" id="SignalP"/>
    </source>
</evidence>
<protein>
    <submittedName>
        <fullName evidence="2">Uncharacterized protein</fullName>
    </submittedName>
</protein>
<evidence type="ECO:0000313" key="3">
    <source>
        <dbReference type="Proteomes" id="UP000318661"/>
    </source>
</evidence>
<reference evidence="2 3" key="1">
    <citation type="journal article" date="2019" name="Nat. Microbiol.">
        <title>Mediterranean grassland soil C-N compound turnover is dependent on rainfall and depth, and is mediated by genomically divergent microorganisms.</title>
        <authorList>
            <person name="Diamond S."/>
            <person name="Andeer P.F."/>
            <person name="Li Z."/>
            <person name="Crits-Christoph A."/>
            <person name="Burstein D."/>
            <person name="Anantharaman K."/>
            <person name="Lane K.R."/>
            <person name="Thomas B.C."/>
            <person name="Pan C."/>
            <person name="Northen T.R."/>
            <person name="Banfield J.F."/>
        </authorList>
    </citation>
    <scope>NUCLEOTIDE SEQUENCE [LARGE SCALE GENOMIC DNA]</scope>
    <source>
        <strain evidence="2">NP_2</strain>
    </source>
</reference>
<comment type="caution">
    <text evidence="2">The sequence shown here is derived from an EMBL/GenBank/DDBJ whole genome shotgun (WGS) entry which is preliminary data.</text>
</comment>
<feature type="signal peptide" evidence="1">
    <location>
        <begin position="1"/>
        <end position="31"/>
    </location>
</feature>
<proteinExistence type="predicted"/>